<evidence type="ECO:0000256" key="1">
    <source>
        <dbReference type="SAM" id="MobiDB-lite"/>
    </source>
</evidence>
<dbReference type="STRING" id="247156.NFA_49380"/>
<gene>
    <name evidence="2" type="ordered locus">NFA_49380</name>
</gene>
<name>Q5YPV1_NOCFA</name>
<dbReference type="HOGENOM" id="CLU_1061027_0_0_11"/>
<dbReference type="RefSeq" id="WP_011211473.1">
    <property type="nucleotide sequence ID" value="NC_006361.1"/>
</dbReference>
<protein>
    <submittedName>
        <fullName evidence="2">Uncharacterized protein</fullName>
    </submittedName>
</protein>
<dbReference type="KEGG" id="nfa:NFA_49380"/>
<proteinExistence type="predicted"/>
<dbReference type="eggNOG" id="ENOG50304BR">
    <property type="taxonomic scope" value="Bacteria"/>
</dbReference>
<evidence type="ECO:0000313" key="2">
    <source>
        <dbReference type="EMBL" id="BAD59790.1"/>
    </source>
</evidence>
<dbReference type="Proteomes" id="UP000006820">
    <property type="component" value="Chromosome"/>
</dbReference>
<dbReference type="AlphaFoldDB" id="Q5YPV1"/>
<feature type="compositionally biased region" description="Pro residues" evidence="1">
    <location>
        <begin position="36"/>
        <end position="52"/>
    </location>
</feature>
<feature type="region of interest" description="Disordered" evidence="1">
    <location>
        <begin position="1"/>
        <end position="57"/>
    </location>
</feature>
<dbReference type="EMBL" id="AP006618">
    <property type="protein sequence ID" value="BAD59790.1"/>
    <property type="molecule type" value="Genomic_DNA"/>
</dbReference>
<sequence length="262" mass="29765">MTNPGFFNHYDDPDEFWDDEPIVRKHPAVSSKHSSMPPPRPYAPREPAPPWEPTHHVAPVDQRETPKVGSSFVSMELDRGLLPSSVRFAPSWRRYVAPNDVGDELMAAYRGGAVVERLNFLYSSSAGRLPAPHEVSDSAVPDRRTVLMVLLETETWDQYCEVSSSMVGGGRYTVSGRIEVGSGHPVTAVADRRYLRSIAVWSDWAAAVHPDDLGDEILTCAERIRSMRPRFSVRYDYSRYSDADLEYHLDRHRLRLLEERVK</sequence>
<dbReference type="GeneID" id="61136777"/>
<keyword evidence="3" id="KW-1185">Reference proteome</keyword>
<accession>Q5YPV1</accession>
<evidence type="ECO:0000313" key="3">
    <source>
        <dbReference type="Proteomes" id="UP000006820"/>
    </source>
</evidence>
<organism evidence="2 3">
    <name type="scientific">Nocardia farcinica (strain IFM 10152)</name>
    <dbReference type="NCBI Taxonomy" id="247156"/>
    <lineage>
        <taxon>Bacteria</taxon>
        <taxon>Bacillati</taxon>
        <taxon>Actinomycetota</taxon>
        <taxon>Actinomycetes</taxon>
        <taxon>Mycobacteriales</taxon>
        <taxon>Nocardiaceae</taxon>
        <taxon>Nocardia</taxon>
    </lineage>
</organism>
<reference evidence="2 3" key="1">
    <citation type="journal article" date="2004" name="Proc. Natl. Acad. Sci. U.S.A.">
        <title>The complete genomic sequence of Nocardia farcinica IFM 10152.</title>
        <authorList>
            <person name="Ishikawa J."/>
            <person name="Yamashita A."/>
            <person name="Mikami Y."/>
            <person name="Hoshino Y."/>
            <person name="Kurita H."/>
            <person name="Hotta K."/>
            <person name="Shiba T."/>
            <person name="Hattori M."/>
        </authorList>
    </citation>
    <scope>NUCLEOTIDE SEQUENCE [LARGE SCALE GENOMIC DNA]</scope>
    <source>
        <strain evidence="2 3">IFM 10152</strain>
    </source>
</reference>
<dbReference type="OrthoDB" id="4571141at2"/>